<dbReference type="InterPro" id="IPR025379">
    <property type="entry name" value="DUF4295"/>
</dbReference>
<organism evidence="1 2">
    <name type="scientific">Ferruginibacter yonginensis</name>
    <dbReference type="NCBI Taxonomy" id="1310416"/>
    <lineage>
        <taxon>Bacteria</taxon>
        <taxon>Pseudomonadati</taxon>
        <taxon>Bacteroidota</taxon>
        <taxon>Chitinophagia</taxon>
        <taxon>Chitinophagales</taxon>
        <taxon>Chitinophagaceae</taxon>
        <taxon>Ferruginibacter</taxon>
    </lineage>
</organism>
<dbReference type="EMBL" id="JBHSCZ010000003">
    <property type="protein sequence ID" value="MFC4263634.1"/>
    <property type="molecule type" value="Genomic_DNA"/>
</dbReference>
<reference evidence="2" key="1">
    <citation type="journal article" date="2019" name="Int. J. Syst. Evol. Microbiol.">
        <title>The Global Catalogue of Microorganisms (GCM) 10K type strain sequencing project: providing services to taxonomists for standard genome sequencing and annotation.</title>
        <authorList>
            <consortium name="The Broad Institute Genomics Platform"/>
            <consortium name="The Broad Institute Genome Sequencing Center for Infectious Disease"/>
            <person name="Wu L."/>
            <person name="Ma J."/>
        </authorList>
    </citation>
    <scope>NUCLEOTIDE SEQUENCE [LARGE SCALE GENOMIC DNA]</scope>
    <source>
        <strain evidence="2">CECT 8289</strain>
    </source>
</reference>
<keyword evidence="2" id="KW-1185">Reference proteome</keyword>
<dbReference type="RefSeq" id="WP_379710476.1">
    <property type="nucleotide sequence ID" value="NZ_JBHSCZ010000003.1"/>
</dbReference>
<comment type="caution">
    <text evidence="1">The sequence shown here is derived from an EMBL/GenBank/DDBJ whole genome shotgun (WGS) entry which is preliminary data.</text>
</comment>
<sequence length="56" mass="6209">MAKAASKNAKIKDAKAAADAKNWTKVIRTVRSPKTGAYTFKETIVHKDKIQEHLAQ</sequence>
<gene>
    <name evidence="1" type="ORF">ACFOWM_12135</name>
</gene>
<name>A0ABV8QU43_9BACT</name>
<protein>
    <submittedName>
        <fullName evidence="1">DUF4295 family protein</fullName>
    </submittedName>
</protein>
<proteinExistence type="predicted"/>
<dbReference type="Pfam" id="PF14128">
    <property type="entry name" value="DUF4295"/>
    <property type="match status" value="1"/>
</dbReference>
<dbReference type="Proteomes" id="UP001595907">
    <property type="component" value="Unassembled WGS sequence"/>
</dbReference>
<accession>A0ABV8QU43</accession>
<evidence type="ECO:0000313" key="2">
    <source>
        <dbReference type="Proteomes" id="UP001595907"/>
    </source>
</evidence>
<evidence type="ECO:0000313" key="1">
    <source>
        <dbReference type="EMBL" id="MFC4263634.1"/>
    </source>
</evidence>